<dbReference type="Gene3D" id="3.40.720.10">
    <property type="entry name" value="Alkaline Phosphatase, subunit A"/>
    <property type="match status" value="1"/>
</dbReference>
<dbReference type="HOGENOM" id="CLU_039939_1_0_6"/>
<dbReference type="eggNOG" id="COG1524">
    <property type="taxonomic scope" value="Bacteria"/>
</dbReference>
<accession>B8GTY6</accession>
<reference evidence="1 2" key="1">
    <citation type="journal article" date="2011" name="Stand. Genomic Sci.">
        <title>Complete genome sequence of 'Thioalkalivibrio sulfidophilus' HL-EbGr7.</title>
        <authorList>
            <person name="Muyzer G."/>
            <person name="Sorokin D.Y."/>
            <person name="Mavromatis K."/>
            <person name="Lapidus A."/>
            <person name="Clum A."/>
            <person name="Ivanova N."/>
            <person name="Pati A."/>
            <person name="d'Haeseleer P."/>
            <person name="Woyke T."/>
            <person name="Kyrpides N.C."/>
        </authorList>
    </citation>
    <scope>NUCLEOTIDE SEQUENCE [LARGE SCALE GENOMIC DNA]</scope>
    <source>
        <strain evidence="1 2">HL-EbGR7</strain>
    </source>
</reference>
<keyword evidence="2" id="KW-1185">Reference proteome</keyword>
<sequence>MAQAHDNPAGFADLQPGWSPPDYAGEGIANLMQSLALGLGDRAPHSALPPLNGLPPESVARHSRVLLIVVDGLGDAMLADPGLCPNLRAHRVRALSSVFPTTTAAGITTYLTGQPPARHGLTGWFTYIEALDQVMAVLPGLPRGEGPGYGDLAVTPRELLGLNPLFARLSVPTASVSPARIANSPFNRSISGDARGYVYKDLAGFFRQTRRAVLDAPGFVYAYWPELDHLGHEHGADSAELRAHLAELDAGFARLLEGLAGSDTLVLLTADHGMIDAPRRVDLSQHPQIAACLSHPLCGEPRVAFAYVRPEARAAFAERVREELGHCLSLVDSRVLLEDGWFGPGPAHPALAGRVGDFALFMHDGWMIFDRVPGEKRPPRMVAVHGGLSEAERRVPLVMARV</sequence>
<dbReference type="PANTHER" id="PTHR10151:SF120">
    <property type="entry name" value="BIS(5'-ADENOSYL)-TRIPHOSPHATASE"/>
    <property type="match status" value="1"/>
</dbReference>
<dbReference type="AlphaFoldDB" id="B8GTY6"/>
<dbReference type="GO" id="GO:0016787">
    <property type="term" value="F:hydrolase activity"/>
    <property type="evidence" value="ECO:0007669"/>
    <property type="project" value="UniProtKB-ARBA"/>
</dbReference>
<dbReference type="InterPro" id="IPR002591">
    <property type="entry name" value="Phosphodiest/P_Trfase"/>
</dbReference>
<dbReference type="Pfam" id="PF01663">
    <property type="entry name" value="Phosphodiest"/>
    <property type="match status" value="1"/>
</dbReference>
<protein>
    <recommendedName>
        <fullName evidence="3">Type I phosphodiesterase/nucleotide pyrophosphatase</fullName>
    </recommendedName>
</protein>
<dbReference type="InterPro" id="IPR017850">
    <property type="entry name" value="Alkaline_phosphatase_core_sf"/>
</dbReference>
<evidence type="ECO:0000313" key="1">
    <source>
        <dbReference type="EMBL" id="ACL71269.1"/>
    </source>
</evidence>
<dbReference type="Proteomes" id="UP000002383">
    <property type="component" value="Chromosome"/>
</dbReference>
<evidence type="ECO:0000313" key="2">
    <source>
        <dbReference type="Proteomes" id="UP000002383"/>
    </source>
</evidence>
<dbReference type="OrthoDB" id="502398at2"/>
<dbReference type="KEGG" id="tgr:Tgr7_0170"/>
<gene>
    <name evidence="1" type="ordered locus">Tgr7_0170</name>
</gene>
<name>B8GTY6_THISH</name>
<dbReference type="RefSeq" id="WP_012636758.1">
    <property type="nucleotide sequence ID" value="NC_011901.1"/>
</dbReference>
<dbReference type="EMBL" id="CP001339">
    <property type="protein sequence ID" value="ACL71269.1"/>
    <property type="molecule type" value="Genomic_DNA"/>
</dbReference>
<dbReference type="PANTHER" id="PTHR10151">
    <property type="entry name" value="ECTONUCLEOTIDE PYROPHOSPHATASE/PHOSPHODIESTERASE"/>
    <property type="match status" value="1"/>
</dbReference>
<dbReference type="SUPFAM" id="SSF53649">
    <property type="entry name" value="Alkaline phosphatase-like"/>
    <property type="match status" value="1"/>
</dbReference>
<organism evidence="1 2">
    <name type="scientific">Thioalkalivibrio sulfidiphilus (strain HL-EbGR7)</name>
    <dbReference type="NCBI Taxonomy" id="396588"/>
    <lineage>
        <taxon>Bacteria</taxon>
        <taxon>Pseudomonadati</taxon>
        <taxon>Pseudomonadota</taxon>
        <taxon>Gammaproteobacteria</taxon>
        <taxon>Chromatiales</taxon>
        <taxon>Ectothiorhodospiraceae</taxon>
        <taxon>Thioalkalivibrio</taxon>
    </lineage>
</organism>
<evidence type="ECO:0008006" key="3">
    <source>
        <dbReference type="Google" id="ProtNLM"/>
    </source>
</evidence>
<proteinExistence type="predicted"/>
<dbReference type="STRING" id="396588.Tgr7_0170"/>